<organism evidence="8 9">
    <name type="scientific">Myxococcus landrumensis</name>
    <dbReference type="NCBI Taxonomy" id="2813577"/>
    <lineage>
        <taxon>Bacteria</taxon>
        <taxon>Pseudomonadati</taxon>
        <taxon>Myxococcota</taxon>
        <taxon>Myxococcia</taxon>
        <taxon>Myxococcales</taxon>
        <taxon>Cystobacterineae</taxon>
        <taxon>Myxococcaceae</taxon>
        <taxon>Myxococcus</taxon>
    </lineage>
</organism>
<dbReference type="InterPro" id="IPR000524">
    <property type="entry name" value="Tscrpt_reg_HTH_GntR"/>
</dbReference>
<dbReference type="Proteomes" id="UP000663090">
    <property type="component" value="Chromosome"/>
</dbReference>
<reference evidence="8 9" key="1">
    <citation type="submission" date="2021-02" db="EMBL/GenBank/DDBJ databases">
        <title>De Novo genome assembly of isolated myxobacteria.</title>
        <authorList>
            <person name="Stevens D.C."/>
        </authorList>
    </citation>
    <scope>NUCLEOTIDE SEQUENCE [LARGE SCALE GENOMIC DNA]</scope>
    <source>
        <strain evidence="8 9">SCHIC003</strain>
    </source>
</reference>
<keyword evidence="5" id="KW-0804">Transcription</keyword>
<keyword evidence="8" id="KW-0808">Transferase</keyword>
<dbReference type="InterPro" id="IPR036388">
    <property type="entry name" value="WH-like_DNA-bd_sf"/>
</dbReference>
<name>A0ABX7NHT3_9BACT</name>
<dbReference type="InterPro" id="IPR015424">
    <property type="entry name" value="PyrdxlP-dep_Trfase"/>
</dbReference>
<keyword evidence="4" id="KW-0238">DNA-binding</keyword>
<evidence type="ECO:0000313" key="9">
    <source>
        <dbReference type="Proteomes" id="UP000663090"/>
    </source>
</evidence>
<keyword evidence="9" id="KW-1185">Reference proteome</keyword>
<dbReference type="SUPFAM" id="SSF46785">
    <property type="entry name" value="Winged helix' DNA-binding domain"/>
    <property type="match status" value="1"/>
</dbReference>
<dbReference type="PROSITE" id="PS50949">
    <property type="entry name" value="HTH_GNTR"/>
    <property type="match status" value="1"/>
</dbReference>
<evidence type="ECO:0000256" key="2">
    <source>
        <dbReference type="ARBA" id="ARBA00022898"/>
    </source>
</evidence>
<dbReference type="CDD" id="cd00609">
    <property type="entry name" value="AAT_like"/>
    <property type="match status" value="1"/>
</dbReference>
<feature type="region of interest" description="Disordered" evidence="6">
    <location>
        <begin position="142"/>
        <end position="164"/>
    </location>
</feature>
<evidence type="ECO:0000256" key="4">
    <source>
        <dbReference type="ARBA" id="ARBA00023125"/>
    </source>
</evidence>
<dbReference type="GO" id="GO:0008483">
    <property type="term" value="F:transaminase activity"/>
    <property type="evidence" value="ECO:0007669"/>
    <property type="project" value="UniProtKB-KW"/>
</dbReference>
<dbReference type="PANTHER" id="PTHR46577:SF1">
    <property type="entry name" value="HTH-TYPE TRANSCRIPTIONAL REGULATORY PROTEIN GABR"/>
    <property type="match status" value="1"/>
</dbReference>
<dbReference type="CDD" id="cd07377">
    <property type="entry name" value="WHTH_GntR"/>
    <property type="match status" value="1"/>
</dbReference>
<evidence type="ECO:0000313" key="8">
    <source>
        <dbReference type="EMBL" id="QSQ17938.1"/>
    </source>
</evidence>
<accession>A0ABX7NHT3</accession>
<evidence type="ECO:0000256" key="6">
    <source>
        <dbReference type="SAM" id="MobiDB-lite"/>
    </source>
</evidence>
<evidence type="ECO:0000256" key="5">
    <source>
        <dbReference type="ARBA" id="ARBA00023163"/>
    </source>
</evidence>
<sequence length="556" mass="59127">METPVERNIEADYSPGPRHGGGALATSRLGHPCAGGGGWLPFTPPRAKRPPATYRVATPPETGAAVAPGIPTITLDPRSNRPVYLQIAHALMSEIHRGRFRPGDALPGYRTLAQGLGVSRNTVMAAYRELADEGWLVAAPGEGSTVAPTPPRRLPGASETPPGPAAELTGAGMGFDLRRPPDPAVPDAARNLLRVATGNPDPRLLPGAALARAYRRALTVNPRGTLAVDDPQGHPSLREALARTLRAARGVAAAPECLVVTRGRQLPLALVAHALLGPGDAVAVEALGARDAWEACARAGARCLPVPVDAQGLDVDTLERLLSTERLRAVLTTPVRQYPSVVALSPERRARLLALAARHRFAVLESEHDAEFQFEGVLPPPLAAEDRAGVVVLVGSLSKIFSPGLRLGFVHAPAPLVAQLRSARDALDRHGDPALERAMAELLEDGEIERHLNRMHPIYRHRRDVLANALSEHLGAALTFDLPTGGLALWARTREGLDVDAWARRGLERGVAFQAGRQFAFGGGAIPGLRIGFSNYGDAELVEVARRMAESLREGQ</sequence>
<dbReference type="InterPro" id="IPR051446">
    <property type="entry name" value="HTH_trans_reg/aminotransferase"/>
</dbReference>
<dbReference type="InterPro" id="IPR015421">
    <property type="entry name" value="PyrdxlP-dep_Trfase_major"/>
</dbReference>
<dbReference type="InterPro" id="IPR004839">
    <property type="entry name" value="Aminotransferase_I/II_large"/>
</dbReference>
<dbReference type="PRINTS" id="PR00035">
    <property type="entry name" value="HTHGNTR"/>
</dbReference>
<dbReference type="Gene3D" id="1.10.10.10">
    <property type="entry name" value="Winged helix-like DNA-binding domain superfamily/Winged helix DNA-binding domain"/>
    <property type="match status" value="1"/>
</dbReference>
<gene>
    <name evidence="8" type="ORF">JY572_18725</name>
</gene>
<protein>
    <submittedName>
        <fullName evidence="8">PLP-dependent aminotransferase family protein</fullName>
    </submittedName>
</protein>
<keyword evidence="8" id="KW-0032">Aminotransferase</keyword>
<dbReference type="SUPFAM" id="SSF53383">
    <property type="entry name" value="PLP-dependent transferases"/>
    <property type="match status" value="1"/>
</dbReference>
<dbReference type="InterPro" id="IPR036390">
    <property type="entry name" value="WH_DNA-bd_sf"/>
</dbReference>
<keyword evidence="2" id="KW-0663">Pyridoxal phosphate</keyword>
<feature type="region of interest" description="Disordered" evidence="6">
    <location>
        <begin position="1"/>
        <end position="24"/>
    </location>
</feature>
<feature type="compositionally biased region" description="Basic and acidic residues" evidence="6">
    <location>
        <begin position="1"/>
        <end position="10"/>
    </location>
</feature>
<keyword evidence="3" id="KW-0805">Transcription regulation</keyword>
<evidence type="ECO:0000256" key="1">
    <source>
        <dbReference type="ARBA" id="ARBA00005384"/>
    </source>
</evidence>
<evidence type="ECO:0000259" key="7">
    <source>
        <dbReference type="PROSITE" id="PS50949"/>
    </source>
</evidence>
<dbReference type="SMART" id="SM00345">
    <property type="entry name" value="HTH_GNTR"/>
    <property type="match status" value="1"/>
</dbReference>
<dbReference type="PANTHER" id="PTHR46577">
    <property type="entry name" value="HTH-TYPE TRANSCRIPTIONAL REGULATORY PROTEIN GABR"/>
    <property type="match status" value="1"/>
</dbReference>
<proteinExistence type="inferred from homology"/>
<dbReference type="EMBL" id="CP071091">
    <property type="protein sequence ID" value="QSQ17938.1"/>
    <property type="molecule type" value="Genomic_DNA"/>
</dbReference>
<comment type="similarity">
    <text evidence="1">In the C-terminal section; belongs to the class-I pyridoxal-phosphate-dependent aminotransferase family.</text>
</comment>
<evidence type="ECO:0000256" key="3">
    <source>
        <dbReference type="ARBA" id="ARBA00023015"/>
    </source>
</evidence>
<dbReference type="Pfam" id="PF00155">
    <property type="entry name" value="Aminotran_1_2"/>
    <property type="match status" value="1"/>
</dbReference>
<feature type="domain" description="HTH gntR-type" evidence="7">
    <location>
        <begin position="81"/>
        <end position="149"/>
    </location>
</feature>
<dbReference type="Pfam" id="PF00392">
    <property type="entry name" value="GntR"/>
    <property type="match status" value="1"/>
</dbReference>
<dbReference type="Gene3D" id="3.40.640.10">
    <property type="entry name" value="Type I PLP-dependent aspartate aminotransferase-like (Major domain)"/>
    <property type="match status" value="1"/>
</dbReference>